<accession>A0ABP3TTY6</accession>
<dbReference type="Pfam" id="PF02779">
    <property type="entry name" value="Transket_pyr"/>
    <property type="match status" value="1"/>
</dbReference>
<organism evidence="2 3">
    <name type="scientific">Clostridium malenominatum</name>
    <dbReference type="NCBI Taxonomy" id="1539"/>
    <lineage>
        <taxon>Bacteria</taxon>
        <taxon>Bacillati</taxon>
        <taxon>Bacillota</taxon>
        <taxon>Clostridia</taxon>
        <taxon>Eubacteriales</taxon>
        <taxon>Clostridiaceae</taxon>
        <taxon>Clostridium</taxon>
    </lineage>
</organism>
<dbReference type="PANTHER" id="PTHR43825:SF1">
    <property type="entry name" value="TRANSKETOLASE-LIKE PYRIMIDINE-BINDING DOMAIN-CONTAINING PROTEIN"/>
    <property type="match status" value="1"/>
</dbReference>
<protein>
    <submittedName>
        <fullName evidence="2">Transketolase family protein</fullName>
    </submittedName>
</protein>
<dbReference type="EMBL" id="BAAACF010000001">
    <property type="protein sequence ID" value="GAA0716560.1"/>
    <property type="molecule type" value="Genomic_DNA"/>
</dbReference>
<comment type="caution">
    <text evidence="2">The sequence shown here is derived from an EMBL/GenBank/DDBJ whole genome shotgun (WGS) entry which is preliminary data.</text>
</comment>
<keyword evidence="3" id="KW-1185">Reference proteome</keyword>
<dbReference type="Gene3D" id="3.40.50.970">
    <property type="match status" value="1"/>
</dbReference>
<dbReference type="InterPro" id="IPR051157">
    <property type="entry name" value="PDH/Transketolase"/>
</dbReference>
<name>A0ABP3TTY6_9CLOT</name>
<reference evidence="3" key="1">
    <citation type="journal article" date="2019" name="Int. J. Syst. Evol. Microbiol.">
        <title>The Global Catalogue of Microorganisms (GCM) 10K type strain sequencing project: providing services to taxonomists for standard genome sequencing and annotation.</title>
        <authorList>
            <consortium name="The Broad Institute Genomics Platform"/>
            <consortium name="The Broad Institute Genome Sequencing Center for Infectious Disease"/>
            <person name="Wu L."/>
            <person name="Ma J."/>
        </authorList>
    </citation>
    <scope>NUCLEOTIDE SEQUENCE [LARGE SCALE GENOMIC DNA]</scope>
    <source>
        <strain evidence="3">JCM 1405</strain>
    </source>
</reference>
<dbReference type="InterPro" id="IPR029061">
    <property type="entry name" value="THDP-binding"/>
</dbReference>
<dbReference type="SUPFAM" id="SSF52518">
    <property type="entry name" value="Thiamin diphosphate-binding fold (THDP-binding)"/>
    <property type="match status" value="1"/>
</dbReference>
<dbReference type="Gene3D" id="3.40.50.920">
    <property type="match status" value="1"/>
</dbReference>
<evidence type="ECO:0000259" key="1">
    <source>
        <dbReference type="SMART" id="SM00861"/>
    </source>
</evidence>
<dbReference type="PANTHER" id="PTHR43825">
    <property type="entry name" value="PYRUVATE DEHYDROGENASE E1 COMPONENT"/>
    <property type="match status" value="1"/>
</dbReference>
<dbReference type="RefSeq" id="WP_343765349.1">
    <property type="nucleotide sequence ID" value="NZ_BAAACF010000001.1"/>
</dbReference>
<dbReference type="InterPro" id="IPR033248">
    <property type="entry name" value="Transketolase_C"/>
</dbReference>
<dbReference type="Pfam" id="PF02780">
    <property type="entry name" value="Transketolase_C"/>
    <property type="match status" value="1"/>
</dbReference>
<evidence type="ECO:0000313" key="3">
    <source>
        <dbReference type="Proteomes" id="UP001500339"/>
    </source>
</evidence>
<proteinExistence type="predicted"/>
<dbReference type="CDD" id="cd07033">
    <property type="entry name" value="TPP_PYR_DXS_TK_like"/>
    <property type="match status" value="1"/>
</dbReference>
<sequence length="313" mass="33507">MAVKIATREAYGKALAELGMENSKIVVFDADLSKSTKTADFKKVCSDRFINMGIAEGNMMSVAAGMSTCDKIPFVSTFAIFATGRAFEQIRNSICYPQLNVKVCATHAGLTVGEDGASHQSIEDISLMRSLPNMVVISPSDGVETEAAIRAVAEHNGPCYVRLGRSAVTVINDYEEYKFEIGKAVKYRDGKEATIIATGIMVEAALEAYNILAEEGIRVRVLNIHTIKPIDKEAIISAARETGVIITAEEHSIIGGLGSAVCEVVSENSPVPVVRVGVKDTFGESGKPEELLKAYGLTAEDIVKAVKKGLSLK</sequence>
<evidence type="ECO:0000313" key="2">
    <source>
        <dbReference type="EMBL" id="GAA0716560.1"/>
    </source>
</evidence>
<feature type="domain" description="Transketolase-like pyrimidine-binding" evidence="1">
    <location>
        <begin position="5"/>
        <end position="170"/>
    </location>
</feature>
<dbReference type="InterPro" id="IPR009014">
    <property type="entry name" value="Transketo_C/PFOR_II"/>
</dbReference>
<gene>
    <name evidence="2" type="ORF">GCM10008905_01190</name>
</gene>
<dbReference type="InterPro" id="IPR005475">
    <property type="entry name" value="Transketolase-like_Pyr-bd"/>
</dbReference>
<dbReference type="SUPFAM" id="SSF52922">
    <property type="entry name" value="TK C-terminal domain-like"/>
    <property type="match status" value="1"/>
</dbReference>
<dbReference type="SMART" id="SM00861">
    <property type="entry name" value="Transket_pyr"/>
    <property type="match status" value="1"/>
</dbReference>
<dbReference type="Proteomes" id="UP001500339">
    <property type="component" value="Unassembled WGS sequence"/>
</dbReference>